<name>A0A0F9B689_9ZZZZ</name>
<accession>A0A0F9B689</accession>
<organism evidence="1">
    <name type="scientific">marine sediment metagenome</name>
    <dbReference type="NCBI Taxonomy" id="412755"/>
    <lineage>
        <taxon>unclassified sequences</taxon>
        <taxon>metagenomes</taxon>
        <taxon>ecological metagenomes</taxon>
    </lineage>
</organism>
<gene>
    <name evidence="1" type="ORF">LCGC14_2485550</name>
</gene>
<dbReference type="EMBL" id="LAZR01039258">
    <property type="protein sequence ID" value="KKL17439.1"/>
    <property type="molecule type" value="Genomic_DNA"/>
</dbReference>
<dbReference type="AlphaFoldDB" id="A0A0F9B689"/>
<evidence type="ECO:0000313" key="1">
    <source>
        <dbReference type="EMBL" id="KKL17439.1"/>
    </source>
</evidence>
<proteinExistence type="predicted"/>
<sequence>MMRKEIIVAAEVFDLGLKGLEDAQNSCRVVGQEMELEVAGRIFQVGVNFQEKALVFHETGETCLRNIVWMRFTAVGPWWPPVKVLSCFTYS</sequence>
<reference evidence="1" key="1">
    <citation type="journal article" date="2015" name="Nature">
        <title>Complex archaea that bridge the gap between prokaryotes and eukaryotes.</title>
        <authorList>
            <person name="Spang A."/>
            <person name="Saw J.H."/>
            <person name="Jorgensen S.L."/>
            <person name="Zaremba-Niedzwiedzka K."/>
            <person name="Martijn J."/>
            <person name="Lind A.E."/>
            <person name="van Eijk R."/>
            <person name="Schleper C."/>
            <person name="Guy L."/>
            <person name="Ettema T.J."/>
        </authorList>
    </citation>
    <scope>NUCLEOTIDE SEQUENCE</scope>
</reference>
<comment type="caution">
    <text evidence="1">The sequence shown here is derived from an EMBL/GenBank/DDBJ whole genome shotgun (WGS) entry which is preliminary data.</text>
</comment>
<protein>
    <submittedName>
        <fullName evidence="1">Uncharacterized protein</fullName>
    </submittedName>
</protein>